<keyword evidence="14" id="KW-0963">Cytoplasm</keyword>
<evidence type="ECO:0000256" key="3">
    <source>
        <dbReference type="ARBA" id="ARBA00004484"/>
    </source>
</evidence>
<dbReference type="PROSITE" id="PS50084">
    <property type="entry name" value="KH_TYPE_1"/>
    <property type="match status" value="2"/>
</dbReference>
<dbReference type="GO" id="GO:0005730">
    <property type="term" value="C:nucleolus"/>
    <property type="evidence" value="ECO:0007669"/>
    <property type="project" value="UniProtKB-SubCell"/>
</dbReference>
<dbReference type="InterPro" id="IPR047438">
    <property type="entry name" value="KH_I_FMR1_rpt1"/>
</dbReference>
<keyword evidence="28" id="KW-0687">Ribonucleoprotein</keyword>
<dbReference type="InterPro" id="IPR004087">
    <property type="entry name" value="KH_dom"/>
</dbReference>
<dbReference type="GO" id="GO:0043488">
    <property type="term" value="P:regulation of mRNA stability"/>
    <property type="evidence" value="ECO:0007669"/>
    <property type="project" value="TreeGrafter"/>
</dbReference>
<dbReference type="FunFam" id="2.30.30.140:FF:000080">
    <property type="entry name" value="Fragile X mental retardation protein 1 B"/>
    <property type="match status" value="1"/>
</dbReference>
<feature type="compositionally biased region" description="Basic and acidic residues" evidence="33">
    <location>
        <begin position="525"/>
        <end position="546"/>
    </location>
</feature>
<dbReference type="PANTHER" id="PTHR10603">
    <property type="entry name" value="FRAGILE X MENTAL RETARDATION SYNDROME-RELATED PROTEIN"/>
    <property type="match status" value="1"/>
</dbReference>
<evidence type="ECO:0000256" key="22">
    <source>
        <dbReference type="ARBA" id="ARBA00022902"/>
    </source>
</evidence>
<dbReference type="Pfam" id="PF00013">
    <property type="entry name" value="KH_1"/>
    <property type="match status" value="2"/>
</dbReference>
<dbReference type="GO" id="GO:0006397">
    <property type="term" value="P:mRNA processing"/>
    <property type="evidence" value="ECO:0007669"/>
    <property type="project" value="UniProtKB-KW"/>
</dbReference>
<keyword evidence="22" id="KW-0524">Neurogenesis</keyword>
<dbReference type="GO" id="GO:0042734">
    <property type="term" value="C:presynaptic membrane"/>
    <property type="evidence" value="ECO:0007669"/>
    <property type="project" value="UniProtKB-SubCell"/>
</dbReference>
<keyword evidence="27" id="KW-0966">Cell projection</keyword>
<keyword evidence="20" id="KW-0810">Translation regulation</keyword>
<keyword evidence="15" id="KW-0678">Repressor</keyword>
<evidence type="ECO:0000256" key="32">
    <source>
        <dbReference type="PROSITE-ProRule" id="PRU00117"/>
    </source>
</evidence>
<dbReference type="InterPro" id="IPR008395">
    <property type="entry name" value="Agenet-like_dom"/>
</dbReference>
<name>A0A5F4W8I3_CALJA</name>
<keyword evidence="36" id="KW-1185">Reference proteome</keyword>
<evidence type="ECO:0000313" key="35">
    <source>
        <dbReference type="Ensembl" id="ENSCJAP00000073980.2"/>
    </source>
</evidence>
<feature type="region of interest" description="Disordered" evidence="33">
    <location>
        <begin position="416"/>
        <end position="588"/>
    </location>
</feature>
<dbReference type="InterPro" id="IPR022034">
    <property type="entry name" value="FMR1-like_C_core"/>
</dbReference>
<evidence type="ECO:0000256" key="19">
    <source>
        <dbReference type="ARBA" id="ARBA00022816"/>
    </source>
</evidence>
<dbReference type="GO" id="GO:0010494">
    <property type="term" value="C:cytoplasmic stress granule"/>
    <property type="evidence" value="ECO:0007669"/>
    <property type="project" value="UniProtKB-SubCell"/>
</dbReference>
<evidence type="ECO:0000256" key="18">
    <source>
        <dbReference type="ARBA" id="ARBA00022737"/>
    </source>
</evidence>
<feature type="domain" description="Agenet-like" evidence="34">
    <location>
        <begin position="31"/>
        <end position="89"/>
    </location>
</feature>
<evidence type="ECO:0000256" key="15">
    <source>
        <dbReference type="ARBA" id="ARBA00022491"/>
    </source>
</evidence>
<evidence type="ECO:0000256" key="10">
    <source>
        <dbReference type="ARBA" id="ARBA00006633"/>
    </source>
</evidence>
<dbReference type="FunFam" id="2.30.30.140:FF:000001">
    <property type="entry name" value="Fragile X mental retardation 1, isoform CRA_e"/>
    <property type="match status" value="1"/>
</dbReference>
<protein>
    <submittedName>
        <fullName evidence="35">Fragile X messenger ribonucleoprotein 1</fullName>
    </submittedName>
</protein>
<evidence type="ECO:0000259" key="34">
    <source>
        <dbReference type="PROSITE" id="PS51641"/>
    </source>
</evidence>
<dbReference type="InterPro" id="IPR004088">
    <property type="entry name" value="KH_dom_type_1"/>
</dbReference>
<keyword evidence="24" id="KW-0472">Membrane</keyword>
<accession>A0A5F4W8I3</accession>
<keyword evidence="17" id="KW-0507">mRNA processing</keyword>
<dbReference type="SUPFAM" id="SSF54791">
    <property type="entry name" value="Eukaryotic type KH-domain (KH-domain type I)"/>
    <property type="match status" value="2"/>
</dbReference>
<dbReference type="Gene3D" id="2.30.30.140">
    <property type="match status" value="2"/>
</dbReference>
<evidence type="ECO:0000256" key="26">
    <source>
        <dbReference type="ARBA" id="ARBA00023242"/>
    </source>
</evidence>
<evidence type="ECO:0000256" key="29">
    <source>
        <dbReference type="ARBA" id="ARBA00023328"/>
    </source>
</evidence>
<dbReference type="InterPro" id="IPR040472">
    <property type="entry name" value="FMRP_KH0"/>
</dbReference>
<dbReference type="GO" id="GO:0000775">
    <property type="term" value="C:chromosome, centromeric region"/>
    <property type="evidence" value="ECO:0007669"/>
    <property type="project" value="UniProtKB-SubCell"/>
</dbReference>
<dbReference type="Pfam" id="PF18336">
    <property type="entry name" value="Tudor_FRX1"/>
    <property type="match status" value="1"/>
</dbReference>
<dbReference type="GO" id="GO:0008380">
    <property type="term" value="P:RNA splicing"/>
    <property type="evidence" value="ECO:0007669"/>
    <property type="project" value="UniProtKB-KW"/>
</dbReference>
<dbReference type="CDD" id="cd22506">
    <property type="entry name" value="KH_I_FMR1_rpt1"/>
    <property type="match status" value="1"/>
</dbReference>
<dbReference type="Pfam" id="PF12235">
    <property type="entry name" value="FXMRP1_C_core"/>
    <property type="match status" value="1"/>
</dbReference>
<evidence type="ECO:0000256" key="13">
    <source>
        <dbReference type="ARBA" id="ARBA00022475"/>
    </source>
</evidence>
<evidence type="ECO:0000256" key="4">
    <source>
        <dbReference type="ARBA" id="ARBA00004495"/>
    </source>
</evidence>
<dbReference type="GO" id="GO:0048513">
    <property type="term" value="P:animal organ development"/>
    <property type="evidence" value="ECO:0007669"/>
    <property type="project" value="TreeGrafter"/>
</dbReference>
<dbReference type="Pfam" id="PF05641">
    <property type="entry name" value="Agenet"/>
    <property type="match status" value="1"/>
</dbReference>
<dbReference type="GO" id="GO:0045182">
    <property type="term" value="F:translation regulator activity"/>
    <property type="evidence" value="ECO:0007669"/>
    <property type="project" value="TreeGrafter"/>
</dbReference>
<feature type="compositionally biased region" description="Basic residues" evidence="33">
    <location>
        <begin position="447"/>
        <end position="457"/>
    </location>
</feature>
<evidence type="ECO:0000256" key="30">
    <source>
        <dbReference type="ARBA" id="ARBA00034102"/>
    </source>
</evidence>
<dbReference type="CDD" id="cd20474">
    <property type="entry name" value="Tudor_Agenet_FMR1_rpt2"/>
    <property type="match status" value="1"/>
</dbReference>
<dbReference type="GO" id="GO:1990904">
    <property type="term" value="C:ribonucleoprotein complex"/>
    <property type="evidence" value="ECO:0007669"/>
    <property type="project" value="UniProtKB-KW"/>
</dbReference>
<comment type="subcellular location">
    <subcellularLocation>
        <location evidence="2">Cell projection</location>
        <location evidence="2">Dendrite</location>
    </subcellularLocation>
    <subcellularLocation>
        <location evidence="5">Cell projection</location>
        <location evidence="5">Dendritic spine</location>
    </subcellularLocation>
    <subcellularLocation>
        <location evidence="4">Cell projection</location>
        <location evidence="4">Filopodium tip</location>
    </subcellularLocation>
    <subcellularLocation>
        <location evidence="9">Cell projection</location>
        <location evidence="9">Growth cone</location>
    </subcellularLocation>
    <subcellularLocation>
        <location evidence="7">Chromosome</location>
        <location evidence="7">Centromere</location>
    </subcellularLocation>
    <subcellularLocation>
        <location evidence="1">Cytoplasm</location>
        <location evidence="1">Stress granule</location>
    </subcellularLocation>
    <subcellularLocation>
        <location evidence="6">Cytoplasm</location>
        <location evidence="6">Perinuclear region</location>
    </subcellularLocation>
    <subcellularLocation>
        <location evidence="8">Nucleus</location>
        <location evidence="8">Nucleolus</location>
    </subcellularLocation>
    <subcellularLocation>
        <location evidence="3">Perikaryon</location>
    </subcellularLocation>
    <subcellularLocation>
        <location evidence="31">Presynaptic cell membrane</location>
    </subcellularLocation>
    <subcellularLocation>
        <location evidence="30">Synapse</location>
        <location evidence="30">Synaptosome</location>
    </subcellularLocation>
</comment>
<keyword evidence="18" id="KW-0677">Repeat</keyword>
<dbReference type="GO" id="GO:0045727">
    <property type="term" value="P:positive regulation of translation"/>
    <property type="evidence" value="ECO:0007669"/>
    <property type="project" value="TreeGrafter"/>
</dbReference>
<evidence type="ECO:0000256" key="7">
    <source>
        <dbReference type="ARBA" id="ARBA00004584"/>
    </source>
</evidence>
<keyword evidence="23" id="KW-0770">Synapse</keyword>
<evidence type="ECO:0000256" key="12">
    <source>
        <dbReference type="ARBA" id="ARBA00022454"/>
    </source>
</evidence>
<evidence type="ECO:0000256" key="31">
    <source>
        <dbReference type="ARBA" id="ARBA00034111"/>
    </source>
</evidence>
<evidence type="ECO:0000256" key="1">
    <source>
        <dbReference type="ARBA" id="ARBA00004210"/>
    </source>
</evidence>
<dbReference type="SMART" id="SM00322">
    <property type="entry name" value="KH"/>
    <property type="match status" value="2"/>
</dbReference>
<dbReference type="PANTHER" id="PTHR10603:SF4">
    <property type="entry name" value="FRAGILE X MESSENGER RIBONUCLEOPROTEIN 1"/>
    <property type="match status" value="1"/>
</dbReference>
<evidence type="ECO:0000256" key="8">
    <source>
        <dbReference type="ARBA" id="ARBA00004604"/>
    </source>
</evidence>
<feature type="compositionally biased region" description="Basic and acidic residues" evidence="33">
    <location>
        <begin position="559"/>
        <end position="576"/>
    </location>
</feature>
<dbReference type="InterPro" id="IPR047436">
    <property type="entry name" value="Tudor_Agenet_FMR1_rpt2"/>
</dbReference>
<keyword evidence="25" id="KW-0508">mRNA splicing</keyword>
<dbReference type="InterPro" id="IPR036612">
    <property type="entry name" value="KH_dom_type_1_sf"/>
</dbReference>
<dbReference type="Pfam" id="PF17904">
    <property type="entry name" value="KH_9"/>
    <property type="match status" value="1"/>
</dbReference>
<dbReference type="GO" id="GO:0003730">
    <property type="term" value="F:mRNA 3'-UTR binding"/>
    <property type="evidence" value="ECO:0007669"/>
    <property type="project" value="TreeGrafter"/>
</dbReference>
<keyword evidence="12" id="KW-0158">Chromosome</keyword>
<evidence type="ECO:0000256" key="24">
    <source>
        <dbReference type="ARBA" id="ARBA00023136"/>
    </source>
</evidence>
<keyword evidence="21 32" id="KW-0694">RNA-binding</keyword>
<keyword evidence="19" id="KW-0509">mRNA transport</keyword>
<dbReference type="Ensembl" id="ENSCJAT00000102716.2">
    <property type="protein sequence ID" value="ENSCJAP00000073980.2"/>
    <property type="gene ID" value="ENSCJAG00000003925.5"/>
</dbReference>
<dbReference type="GO" id="GO:0099577">
    <property type="term" value="P:regulation of translation at presynapse, modulating synaptic transmission"/>
    <property type="evidence" value="ECO:0007669"/>
    <property type="project" value="TreeGrafter"/>
</dbReference>
<evidence type="ECO:0000256" key="25">
    <source>
        <dbReference type="ARBA" id="ARBA00023187"/>
    </source>
</evidence>
<evidence type="ECO:0000256" key="16">
    <source>
        <dbReference type="ARBA" id="ARBA00022599"/>
    </source>
</evidence>
<comment type="similarity">
    <text evidence="10">Belongs to the FMR1 family.</text>
</comment>
<evidence type="ECO:0000256" key="9">
    <source>
        <dbReference type="ARBA" id="ARBA00004624"/>
    </source>
</evidence>
<reference evidence="35" key="3">
    <citation type="submission" date="2025-09" db="UniProtKB">
        <authorList>
            <consortium name="Ensembl"/>
        </authorList>
    </citation>
    <scope>IDENTIFICATION</scope>
</reference>
<evidence type="ECO:0000256" key="21">
    <source>
        <dbReference type="ARBA" id="ARBA00022884"/>
    </source>
</evidence>
<evidence type="ECO:0000256" key="11">
    <source>
        <dbReference type="ARBA" id="ARBA00022448"/>
    </source>
</evidence>
<proteinExistence type="inferred from homology"/>
<evidence type="ECO:0000256" key="2">
    <source>
        <dbReference type="ARBA" id="ARBA00004279"/>
    </source>
</evidence>
<dbReference type="Gene3D" id="3.30.1370.10">
    <property type="entry name" value="K Homology domain, type 1"/>
    <property type="match status" value="2"/>
</dbReference>
<evidence type="ECO:0000256" key="33">
    <source>
        <dbReference type="SAM" id="MobiDB-lite"/>
    </source>
</evidence>
<keyword evidence="29" id="KW-0137">Centromere</keyword>
<dbReference type="GO" id="GO:0032433">
    <property type="term" value="C:filopodium tip"/>
    <property type="evidence" value="ECO:0007669"/>
    <property type="project" value="UniProtKB-SubCell"/>
</dbReference>
<feature type="compositionally biased region" description="Polar residues" evidence="33">
    <location>
        <begin position="547"/>
        <end position="558"/>
    </location>
</feature>
<reference evidence="35" key="2">
    <citation type="submission" date="2025-08" db="UniProtKB">
        <authorList>
            <consortium name="Ensembl"/>
        </authorList>
    </citation>
    <scope>IDENTIFICATION</scope>
</reference>
<keyword evidence="16" id="KW-0771">Synaptosome</keyword>
<dbReference type="GO" id="GO:0030426">
    <property type="term" value="C:growth cone"/>
    <property type="evidence" value="ECO:0007669"/>
    <property type="project" value="UniProtKB-SubCell"/>
</dbReference>
<dbReference type="GeneTree" id="ENSGT00950000183189"/>
<dbReference type="GO" id="GO:0051028">
    <property type="term" value="P:mRNA transport"/>
    <property type="evidence" value="ECO:0007669"/>
    <property type="project" value="UniProtKB-KW"/>
</dbReference>
<dbReference type="Proteomes" id="UP000008225">
    <property type="component" value="Chromosome X"/>
</dbReference>
<dbReference type="GO" id="GO:0043197">
    <property type="term" value="C:dendritic spine"/>
    <property type="evidence" value="ECO:0007669"/>
    <property type="project" value="UniProtKB-SubCell"/>
</dbReference>
<evidence type="ECO:0000256" key="14">
    <source>
        <dbReference type="ARBA" id="ARBA00022490"/>
    </source>
</evidence>
<dbReference type="Pfam" id="PF16098">
    <property type="entry name" value="FXMR_C2"/>
    <property type="match status" value="1"/>
</dbReference>
<dbReference type="GO" id="GO:0048170">
    <property type="term" value="P:positive regulation of long-term neuronal synaptic plasticity"/>
    <property type="evidence" value="ECO:0007669"/>
    <property type="project" value="TreeGrafter"/>
</dbReference>
<dbReference type="GO" id="GO:0048471">
    <property type="term" value="C:perinuclear region of cytoplasm"/>
    <property type="evidence" value="ECO:0007669"/>
    <property type="project" value="UniProtKB-SubCell"/>
</dbReference>
<reference evidence="35" key="1">
    <citation type="submission" date="2009-03" db="EMBL/GenBank/DDBJ databases">
        <authorList>
            <person name="Warren W."/>
            <person name="Ye L."/>
            <person name="Minx P."/>
            <person name="Worley K."/>
            <person name="Gibbs R."/>
            <person name="Wilson R.K."/>
        </authorList>
    </citation>
    <scope>NUCLEOTIDE SEQUENCE [LARGE SCALE GENOMIC DNA]</scope>
</reference>
<evidence type="ECO:0000313" key="36">
    <source>
        <dbReference type="Proteomes" id="UP000008225"/>
    </source>
</evidence>
<feature type="compositionally biased region" description="Basic and acidic residues" evidence="33">
    <location>
        <begin position="496"/>
        <end position="506"/>
    </location>
</feature>
<dbReference type="GO" id="GO:0043204">
    <property type="term" value="C:perikaryon"/>
    <property type="evidence" value="ECO:0007669"/>
    <property type="project" value="UniProtKB-SubCell"/>
</dbReference>
<dbReference type="InterPro" id="IPR041560">
    <property type="entry name" value="Tudor_FRM1"/>
</dbReference>
<keyword evidence="11" id="KW-0813">Transport</keyword>
<dbReference type="FunFam" id="3.30.1370.10:FF:000004">
    <property type="entry name" value="Fragile X mental retardation 1, isoform CRA_e"/>
    <property type="match status" value="1"/>
</dbReference>
<dbReference type="CDD" id="cd22509">
    <property type="entry name" value="KH_I_FMR1_rpt2"/>
    <property type="match status" value="1"/>
</dbReference>
<organism evidence="35 36">
    <name type="scientific">Callithrix jacchus</name>
    <name type="common">White-tufted-ear marmoset</name>
    <name type="synonym">Simia Jacchus</name>
    <dbReference type="NCBI Taxonomy" id="9483"/>
    <lineage>
        <taxon>Eukaryota</taxon>
        <taxon>Metazoa</taxon>
        <taxon>Chordata</taxon>
        <taxon>Craniata</taxon>
        <taxon>Vertebrata</taxon>
        <taxon>Euteleostomi</taxon>
        <taxon>Mammalia</taxon>
        <taxon>Eutheria</taxon>
        <taxon>Euarchontoglires</taxon>
        <taxon>Primates</taxon>
        <taxon>Haplorrhini</taxon>
        <taxon>Platyrrhini</taxon>
        <taxon>Cebidae</taxon>
        <taxon>Callitrichinae</taxon>
        <taxon>Callithrix</taxon>
        <taxon>Callithrix</taxon>
    </lineage>
</organism>
<keyword evidence="13" id="KW-1003">Cell membrane</keyword>
<evidence type="ECO:0000256" key="6">
    <source>
        <dbReference type="ARBA" id="ARBA00004556"/>
    </source>
</evidence>
<dbReference type="InterPro" id="IPR040148">
    <property type="entry name" value="FMR1"/>
</dbReference>
<feature type="compositionally biased region" description="Gly residues" evidence="33">
    <location>
        <begin position="510"/>
        <end position="524"/>
    </location>
</feature>
<evidence type="ECO:0000256" key="20">
    <source>
        <dbReference type="ARBA" id="ARBA00022845"/>
    </source>
</evidence>
<sequence length="588" mass="66234">MCVISLPTTTLGGWSSSLFADEESEVQRSLLEVPVRLRIKFNSGPFSVVCSMWLLKAFVKDVHEDSITVAFENNWQPERQIPFHDVRFPPPVGYNKDINESDEVEVYSRANEKEPCCWWLAKVRMIKGEFYVIEYAACDATYNEIVTIERLRSVNPNKPATKDTFHKIKLDVPEDLRQMCAKESAHKDFKKAVGAFSVTYDPENYQLVILSISEVTSKRAHMLIDMHFRSLRTKLSLILRNEEASKQLESSRQLASRFHEQFIVREDLMGLAIGTHGANIQQARKVPGVTAIDLDEDTCTFHIYGEDQDAVKKARSFLEFAEDVIQVPRNLVGKVIGKNGKLIQEIVDKSGVVRVRIEAENEKNVPQEEGMVPFVFVGTKDSIANATVLLDYHLNYLKEVDQLRLERLQIDEQLRQIGASSRPPPNRTDKEKGYVTDDGQGMGRGSRPYRNRGHGRRGPGYTSGTNSEASNASETESDHRDELSDWSLAPTEEERESFLRRGDGRRRGGGGRGQGGRGRGGGFKGNDDHSRTDNRPRNPREAKGRTTDGSLQNTSSEGNRLRTGKDRNQKKEKPDSVDGQQPLVNGVP</sequence>
<feature type="domain" description="Agenet-like" evidence="34">
    <location>
        <begin position="102"/>
        <end position="154"/>
    </location>
</feature>
<feature type="compositionally biased region" description="Low complexity" evidence="33">
    <location>
        <begin position="465"/>
        <end position="474"/>
    </location>
</feature>
<dbReference type="InterPro" id="IPR047440">
    <property type="entry name" value="KH_I_FMR1_rpt2"/>
</dbReference>
<gene>
    <name evidence="35" type="primary">FMR1</name>
</gene>
<feature type="compositionally biased region" description="Polar residues" evidence="33">
    <location>
        <begin position="578"/>
        <end position="588"/>
    </location>
</feature>
<evidence type="ECO:0000256" key="23">
    <source>
        <dbReference type="ARBA" id="ARBA00023018"/>
    </source>
</evidence>
<dbReference type="CDD" id="cd22512">
    <property type="entry name" value="KH_I_FMR1_rpt3"/>
    <property type="match status" value="1"/>
</dbReference>
<dbReference type="PROSITE" id="PS51641">
    <property type="entry name" value="AGENET_LIKE"/>
    <property type="match status" value="2"/>
</dbReference>
<evidence type="ECO:0000256" key="27">
    <source>
        <dbReference type="ARBA" id="ARBA00023273"/>
    </source>
</evidence>
<dbReference type="InterPro" id="IPR032196">
    <property type="entry name" value="FMR1_C2"/>
</dbReference>
<evidence type="ECO:0000256" key="5">
    <source>
        <dbReference type="ARBA" id="ARBA00004552"/>
    </source>
</evidence>
<keyword evidence="26" id="KW-0539">Nucleus</keyword>
<dbReference type="GO" id="GO:0007399">
    <property type="term" value="P:nervous system development"/>
    <property type="evidence" value="ECO:0007669"/>
    <property type="project" value="UniProtKB-KW"/>
</dbReference>
<dbReference type="Bgee" id="ENSCJAG00000003925">
    <property type="expression patterns" value="Expressed in testis and 6 other cell types or tissues"/>
</dbReference>
<evidence type="ECO:0000256" key="28">
    <source>
        <dbReference type="ARBA" id="ARBA00023274"/>
    </source>
</evidence>
<evidence type="ECO:0000256" key="17">
    <source>
        <dbReference type="ARBA" id="ARBA00022664"/>
    </source>
</evidence>
<dbReference type="FunFam" id="3.30.1370.10:FF:000054">
    <property type="entry name" value="Fragile X mental retardation protein 1"/>
    <property type="match status" value="1"/>
</dbReference>
<dbReference type="AlphaFoldDB" id="A0A5F4W8I3"/>